<dbReference type="SUPFAM" id="SSF53474">
    <property type="entry name" value="alpha/beta-Hydrolases"/>
    <property type="match status" value="1"/>
</dbReference>
<dbReference type="PANTHER" id="PTHR37017">
    <property type="entry name" value="AB HYDROLASE-1 DOMAIN-CONTAINING PROTEIN-RELATED"/>
    <property type="match status" value="1"/>
</dbReference>
<name>A0A4U0UHZ4_9PEZI</name>
<evidence type="ECO:0000313" key="2">
    <source>
        <dbReference type="Proteomes" id="UP000308549"/>
    </source>
</evidence>
<evidence type="ECO:0008006" key="3">
    <source>
        <dbReference type="Google" id="ProtNLM"/>
    </source>
</evidence>
<dbReference type="Proteomes" id="UP000308549">
    <property type="component" value="Unassembled WGS sequence"/>
</dbReference>
<dbReference type="AlphaFoldDB" id="A0A4U0UHZ4"/>
<dbReference type="InterPro" id="IPR052897">
    <property type="entry name" value="Sec-Metab_Biosynth_Hydrolase"/>
</dbReference>
<dbReference type="OrthoDB" id="1263307at2759"/>
<dbReference type="PANTHER" id="PTHR37017:SF10">
    <property type="entry name" value="AB HYDROLASE-1 DOMAIN-CONTAINING PROTEIN"/>
    <property type="match status" value="1"/>
</dbReference>
<organism evidence="1 2">
    <name type="scientific">Salinomyces thailandicus</name>
    <dbReference type="NCBI Taxonomy" id="706561"/>
    <lineage>
        <taxon>Eukaryota</taxon>
        <taxon>Fungi</taxon>
        <taxon>Dikarya</taxon>
        <taxon>Ascomycota</taxon>
        <taxon>Pezizomycotina</taxon>
        <taxon>Dothideomycetes</taxon>
        <taxon>Dothideomycetidae</taxon>
        <taxon>Mycosphaerellales</taxon>
        <taxon>Teratosphaeriaceae</taxon>
        <taxon>Salinomyces</taxon>
    </lineage>
</organism>
<protein>
    <recommendedName>
        <fullName evidence="3">AB hydrolase-1 domain-containing protein</fullName>
    </recommendedName>
</protein>
<gene>
    <name evidence="1" type="ORF">B0A50_00348</name>
</gene>
<sequence length="229" mass="24262">MKPPILIVHGAFHILTHFTSLVTLLRHEGHKVLVPALPSTDISSDSGNANTLEAAKIRHELSTLIEETEKMAVGWLLHSDGGQFSSEAIAAYLEAQELRNSSSRAKLNLIYQNATLLAPIQDYLGLPLIAHNPYTTQSCPTASIASERVKHRGFGWARYRGFDVGEVYWGNEGSGIAVGGAEGVCRGVEEGGGGGESCLVGGALFVVLGVAEEVEEVFGRALAGGGVVR</sequence>
<comment type="caution">
    <text evidence="1">The sequence shown here is derived from an EMBL/GenBank/DDBJ whole genome shotgun (WGS) entry which is preliminary data.</text>
</comment>
<keyword evidence="2" id="KW-1185">Reference proteome</keyword>
<dbReference type="Gene3D" id="3.40.50.1820">
    <property type="entry name" value="alpha/beta hydrolase"/>
    <property type="match status" value="1"/>
</dbReference>
<reference evidence="1 2" key="1">
    <citation type="submission" date="2017-03" db="EMBL/GenBank/DDBJ databases">
        <title>Genomes of endolithic fungi from Antarctica.</title>
        <authorList>
            <person name="Coleine C."/>
            <person name="Masonjones S."/>
            <person name="Stajich J.E."/>
        </authorList>
    </citation>
    <scope>NUCLEOTIDE SEQUENCE [LARGE SCALE GENOMIC DNA]</scope>
    <source>
        <strain evidence="1 2">CCFEE 6315</strain>
    </source>
</reference>
<dbReference type="EMBL" id="NAJL01000001">
    <property type="protein sequence ID" value="TKA34366.1"/>
    <property type="molecule type" value="Genomic_DNA"/>
</dbReference>
<dbReference type="InterPro" id="IPR029058">
    <property type="entry name" value="AB_hydrolase_fold"/>
</dbReference>
<accession>A0A4U0UHZ4</accession>
<evidence type="ECO:0000313" key="1">
    <source>
        <dbReference type="EMBL" id="TKA34366.1"/>
    </source>
</evidence>
<proteinExistence type="predicted"/>